<evidence type="ECO:0000313" key="9">
    <source>
        <dbReference type="EMBL" id="CAG5129258.1"/>
    </source>
</evidence>
<reference evidence="9" key="1">
    <citation type="submission" date="2021-04" db="EMBL/GenBank/DDBJ databases">
        <authorList>
            <consortium name="Molecular Ecology Group"/>
        </authorList>
    </citation>
    <scope>NUCLEOTIDE SEQUENCE</scope>
</reference>
<feature type="domain" description="Cathepsin propeptide inhibitor" evidence="8">
    <location>
        <begin position="18"/>
        <end position="78"/>
    </location>
</feature>
<keyword evidence="3" id="KW-0378">Hydrolase</keyword>
<dbReference type="PROSITE" id="PS00139">
    <property type="entry name" value="THIOL_PROTEASE_CYS"/>
    <property type="match status" value="1"/>
</dbReference>
<accession>A0A8S3ZN74</accession>
<dbReference type="InterPro" id="IPR013128">
    <property type="entry name" value="Peptidase_C1A"/>
</dbReference>
<keyword evidence="4" id="KW-0788">Thiol protease</keyword>
<dbReference type="GO" id="GO:0006508">
    <property type="term" value="P:proteolysis"/>
    <property type="evidence" value="ECO:0007669"/>
    <property type="project" value="UniProtKB-KW"/>
</dbReference>
<dbReference type="SMART" id="SM00848">
    <property type="entry name" value="Inhibitor_I29"/>
    <property type="match status" value="1"/>
</dbReference>
<evidence type="ECO:0000256" key="2">
    <source>
        <dbReference type="ARBA" id="ARBA00022670"/>
    </source>
</evidence>
<dbReference type="InterPro" id="IPR038765">
    <property type="entry name" value="Papain-like_cys_pep_sf"/>
</dbReference>
<organism evidence="9 10">
    <name type="scientific">Candidula unifasciata</name>
    <dbReference type="NCBI Taxonomy" id="100452"/>
    <lineage>
        <taxon>Eukaryota</taxon>
        <taxon>Metazoa</taxon>
        <taxon>Spiralia</taxon>
        <taxon>Lophotrochozoa</taxon>
        <taxon>Mollusca</taxon>
        <taxon>Gastropoda</taxon>
        <taxon>Heterobranchia</taxon>
        <taxon>Euthyneura</taxon>
        <taxon>Panpulmonata</taxon>
        <taxon>Eupulmonata</taxon>
        <taxon>Stylommatophora</taxon>
        <taxon>Helicina</taxon>
        <taxon>Helicoidea</taxon>
        <taxon>Geomitridae</taxon>
        <taxon>Candidula</taxon>
    </lineage>
</organism>
<dbReference type="SUPFAM" id="SSF54001">
    <property type="entry name" value="Cysteine proteinases"/>
    <property type="match status" value="1"/>
</dbReference>
<evidence type="ECO:0000256" key="3">
    <source>
        <dbReference type="ARBA" id="ARBA00022801"/>
    </source>
</evidence>
<dbReference type="InterPro" id="IPR013201">
    <property type="entry name" value="Prot_inhib_I29"/>
</dbReference>
<keyword evidence="6" id="KW-1015">Disulfide bond</keyword>
<dbReference type="PROSITE" id="PS00639">
    <property type="entry name" value="THIOL_PROTEASE_HIS"/>
    <property type="match status" value="1"/>
</dbReference>
<dbReference type="OrthoDB" id="10253408at2759"/>
<proteinExistence type="inferred from homology"/>
<protein>
    <recommendedName>
        <fullName evidence="11">Cathepsin L</fullName>
    </recommendedName>
</protein>
<dbReference type="CDD" id="cd02248">
    <property type="entry name" value="Peptidase_C1A"/>
    <property type="match status" value="1"/>
</dbReference>
<evidence type="ECO:0000256" key="1">
    <source>
        <dbReference type="ARBA" id="ARBA00008455"/>
    </source>
</evidence>
<gene>
    <name evidence="9" type="ORF">CUNI_LOCUS14816</name>
</gene>
<dbReference type="PANTHER" id="PTHR12411">
    <property type="entry name" value="CYSTEINE PROTEASE FAMILY C1-RELATED"/>
    <property type="match status" value="1"/>
</dbReference>
<keyword evidence="2" id="KW-0645">Protease</keyword>
<comment type="caution">
    <text evidence="9">The sequence shown here is derived from an EMBL/GenBank/DDBJ whole genome shotgun (WGS) entry which is preliminary data.</text>
</comment>
<name>A0A8S3ZN74_9EUPU</name>
<dbReference type="Pfam" id="PF00112">
    <property type="entry name" value="Peptidase_C1"/>
    <property type="match status" value="1"/>
</dbReference>
<evidence type="ECO:0000259" key="8">
    <source>
        <dbReference type="SMART" id="SM00848"/>
    </source>
</evidence>
<dbReference type="Gene3D" id="3.90.70.10">
    <property type="entry name" value="Cysteine proteinases"/>
    <property type="match status" value="1"/>
</dbReference>
<evidence type="ECO:0000256" key="5">
    <source>
        <dbReference type="ARBA" id="ARBA00023145"/>
    </source>
</evidence>
<dbReference type="PRINTS" id="PR00705">
    <property type="entry name" value="PAPAIN"/>
</dbReference>
<evidence type="ECO:0000256" key="4">
    <source>
        <dbReference type="ARBA" id="ARBA00022807"/>
    </source>
</evidence>
<keyword evidence="10" id="KW-1185">Reference proteome</keyword>
<dbReference type="InterPro" id="IPR025660">
    <property type="entry name" value="Pept_his_AS"/>
</dbReference>
<evidence type="ECO:0000313" key="10">
    <source>
        <dbReference type="Proteomes" id="UP000678393"/>
    </source>
</evidence>
<dbReference type="InterPro" id="IPR025661">
    <property type="entry name" value="Pept_asp_AS"/>
</dbReference>
<keyword evidence="5" id="KW-0865">Zymogen</keyword>
<evidence type="ECO:0000256" key="6">
    <source>
        <dbReference type="ARBA" id="ARBA00023157"/>
    </source>
</evidence>
<dbReference type="Proteomes" id="UP000678393">
    <property type="component" value="Unassembled WGS sequence"/>
</dbReference>
<sequence length="317" mass="36250">MEAAGRYRLSYGDHDAAWRQFKLDHKRVYRSAREELERLAIFRDNLKQIERHNWHFHHGLATYWMGVNKFSDWTTEELRRFSPPLNMNGSYVVKGQQVKGFATAASVDWRSKGYVTGVKDQGQCGSCWAFSATGALEGQWFRKTGKLISLSEQQLMDCSRDYLNFGCRGGFVFMAYEYLMNSKGIEGEDTYPYREQDEPCDFKAQQVQATVYDYVGVLPHKSEVALQKAVETIGPVSVSFAVSNNFRYYSGGVFTDDTCKTINHCMLVVGYGSAGSQDYWIVKNSWGSDWGDEGYVYVARNRSNMCHIATLSFYPKV</sequence>
<dbReference type="AlphaFoldDB" id="A0A8S3ZN74"/>
<comment type="similarity">
    <text evidence="1">Belongs to the peptidase C1 family.</text>
</comment>
<dbReference type="PROSITE" id="PS00640">
    <property type="entry name" value="THIOL_PROTEASE_ASN"/>
    <property type="match status" value="1"/>
</dbReference>
<dbReference type="SMART" id="SM00645">
    <property type="entry name" value="Pept_C1"/>
    <property type="match status" value="1"/>
</dbReference>
<dbReference type="InterPro" id="IPR000169">
    <property type="entry name" value="Pept_cys_AS"/>
</dbReference>
<dbReference type="GO" id="GO:0008234">
    <property type="term" value="F:cysteine-type peptidase activity"/>
    <property type="evidence" value="ECO:0007669"/>
    <property type="project" value="UniProtKB-KW"/>
</dbReference>
<dbReference type="Pfam" id="PF08246">
    <property type="entry name" value="Inhibitor_I29"/>
    <property type="match status" value="1"/>
</dbReference>
<dbReference type="FunFam" id="3.90.70.10:FF:000006">
    <property type="entry name" value="Cathepsin S"/>
    <property type="match status" value="1"/>
</dbReference>
<evidence type="ECO:0000259" key="7">
    <source>
        <dbReference type="SMART" id="SM00645"/>
    </source>
</evidence>
<evidence type="ECO:0008006" key="11">
    <source>
        <dbReference type="Google" id="ProtNLM"/>
    </source>
</evidence>
<feature type="domain" description="Peptidase C1A papain C-terminal" evidence="7">
    <location>
        <begin position="103"/>
        <end position="316"/>
    </location>
</feature>
<dbReference type="InterPro" id="IPR039417">
    <property type="entry name" value="Peptidase_C1A_papain-like"/>
</dbReference>
<dbReference type="InterPro" id="IPR000668">
    <property type="entry name" value="Peptidase_C1A_C"/>
</dbReference>
<dbReference type="EMBL" id="CAJHNH020003419">
    <property type="protein sequence ID" value="CAG5129258.1"/>
    <property type="molecule type" value="Genomic_DNA"/>
</dbReference>